<dbReference type="GO" id="GO:0046872">
    <property type="term" value="F:metal ion binding"/>
    <property type="evidence" value="ECO:0007669"/>
    <property type="project" value="UniProtKB-KW"/>
</dbReference>
<sequence length="386" mass="42584">MYKIVSVLVLASSLIACSSSVSDSTKVAAKQSDLPVMASNPKAQLGAGLFFDTSLSKHRNQSCASCHDIASGFADGREQAKRLGVSVGSDGISTGGRNAPTASYAALTPIFHQTSAGVYRGGQFWDGRASTLADQAAGPFLNPVEMQLSSVHELVTRIQENTQYVNQINELYGETVWLDESAVYAAVTDAIAHFEMTESFMPFDSKYDRMLRGEATFTPQEELGKTLFFSQQFTNCNSCHQLNKSPFYARETFTNYEYRNIGVPANERLNVPIDEGLFANPLVNDASERGKFKVPTLRNVAVTGPYMHNGVFQDLRTVVEFYDHFNNPKRQINPETGESWGSAEIPENIDLATLEAAPALNDQRIDALVAFMKTLTDQRYEHLLQQ</sequence>
<dbReference type="InterPro" id="IPR009056">
    <property type="entry name" value="Cyt_c-like_dom"/>
</dbReference>
<dbReference type="PANTHER" id="PTHR30600">
    <property type="entry name" value="CYTOCHROME C PEROXIDASE-RELATED"/>
    <property type="match status" value="1"/>
</dbReference>
<evidence type="ECO:0000313" key="11">
    <source>
        <dbReference type="Proteomes" id="UP000315901"/>
    </source>
</evidence>
<keyword evidence="4 8" id="KW-0732">Signal</keyword>
<evidence type="ECO:0000256" key="2">
    <source>
        <dbReference type="ARBA" id="ARBA00022617"/>
    </source>
</evidence>
<feature type="signal peptide" evidence="8">
    <location>
        <begin position="1"/>
        <end position="18"/>
    </location>
</feature>
<dbReference type="Gene3D" id="1.10.760.10">
    <property type="entry name" value="Cytochrome c-like domain"/>
    <property type="match status" value="2"/>
</dbReference>
<evidence type="ECO:0000256" key="7">
    <source>
        <dbReference type="PROSITE-ProRule" id="PRU00433"/>
    </source>
</evidence>
<evidence type="ECO:0000256" key="4">
    <source>
        <dbReference type="ARBA" id="ARBA00022729"/>
    </source>
</evidence>
<evidence type="ECO:0000256" key="8">
    <source>
        <dbReference type="SAM" id="SignalP"/>
    </source>
</evidence>
<dbReference type="Pfam" id="PF03150">
    <property type="entry name" value="CCP_MauG"/>
    <property type="match status" value="1"/>
</dbReference>
<gene>
    <name evidence="10" type="ORF">FJM67_07660</name>
</gene>
<evidence type="ECO:0000256" key="3">
    <source>
        <dbReference type="ARBA" id="ARBA00022723"/>
    </source>
</evidence>
<dbReference type="PROSITE" id="PS51007">
    <property type="entry name" value="CYTC"/>
    <property type="match status" value="2"/>
</dbReference>
<dbReference type="OrthoDB" id="9805202at2"/>
<keyword evidence="2 7" id="KW-0349">Heme</keyword>
<dbReference type="PROSITE" id="PS51257">
    <property type="entry name" value="PROKAR_LIPOPROTEIN"/>
    <property type="match status" value="1"/>
</dbReference>
<dbReference type="GO" id="GO:0004130">
    <property type="term" value="F:cytochrome-c peroxidase activity"/>
    <property type="evidence" value="ECO:0007669"/>
    <property type="project" value="TreeGrafter"/>
</dbReference>
<evidence type="ECO:0000256" key="1">
    <source>
        <dbReference type="ARBA" id="ARBA00004196"/>
    </source>
</evidence>
<keyword evidence="5" id="KW-0560">Oxidoreductase</keyword>
<keyword evidence="6 7" id="KW-0408">Iron</keyword>
<dbReference type="RefSeq" id="WP_140588207.1">
    <property type="nucleotide sequence ID" value="NZ_VFRR01000012.1"/>
</dbReference>
<feature type="chain" id="PRO_5021432738" evidence="8">
    <location>
        <begin position="19"/>
        <end position="386"/>
    </location>
</feature>
<evidence type="ECO:0000259" key="9">
    <source>
        <dbReference type="PROSITE" id="PS51007"/>
    </source>
</evidence>
<dbReference type="Proteomes" id="UP000315901">
    <property type="component" value="Unassembled WGS sequence"/>
</dbReference>
<dbReference type="GO" id="GO:0020037">
    <property type="term" value="F:heme binding"/>
    <property type="evidence" value="ECO:0007669"/>
    <property type="project" value="InterPro"/>
</dbReference>
<evidence type="ECO:0000256" key="6">
    <source>
        <dbReference type="ARBA" id="ARBA00023004"/>
    </source>
</evidence>
<dbReference type="InterPro" id="IPR004852">
    <property type="entry name" value="Di-haem_cyt_c_peroxidsae"/>
</dbReference>
<dbReference type="AlphaFoldDB" id="A0A501X0J7"/>
<dbReference type="GO" id="GO:0009055">
    <property type="term" value="F:electron transfer activity"/>
    <property type="evidence" value="ECO:0007669"/>
    <property type="project" value="InterPro"/>
</dbReference>
<accession>A0A501X0J7</accession>
<comment type="caution">
    <text evidence="10">The sequence shown here is derived from an EMBL/GenBank/DDBJ whole genome shotgun (WGS) entry which is preliminary data.</text>
</comment>
<dbReference type="PANTHER" id="PTHR30600:SF10">
    <property type="entry name" value="BLL6722 PROTEIN"/>
    <property type="match status" value="1"/>
</dbReference>
<feature type="domain" description="Cytochrome c" evidence="9">
    <location>
        <begin position="219"/>
        <end position="376"/>
    </location>
</feature>
<organism evidence="10 11">
    <name type="scientific">Maribrevibacterium harenarium</name>
    <dbReference type="NCBI Taxonomy" id="2589817"/>
    <lineage>
        <taxon>Bacteria</taxon>
        <taxon>Pseudomonadati</taxon>
        <taxon>Pseudomonadota</taxon>
        <taxon>Gammaproteobacteria</taxon>
        <taxon>Oceanospirillales</taxon>
        <taxon>Oceanospirillaceae</taxon>
        <taxon>Maribrevibacterium</taxon>
    </lineage>
</organism>
<reference evidence="10 11" key="1">
    <citation type="submission" date="2019-06" db="EMBL/GenBank/DDBJ databases">
        <title>A novel bacterium of genus Marinomonas, isolated from coastal sand.</title>
        <authorList>
            <person name="Huang H."/>
            <person name="Mo K."/>
            <person name="Hu Y."/>
        </authorList>
    </citation>
    <scope>NUCLEOTIDE SEQUENCE [LARGE SCALE GENOMIC DNA]</scope>
    <source>
        <strain evidence="10 11">HB171799</strain>
    </source>
</reference>
<dbReference type="SUPFAM" id="SSF46626">
    <property type="entry name" value="Cytochrome c"/>
    <property type="match status" value="2"/>
</dbReference>
<evidence type="ECO:0000313" key="10">
    <source>
        <dbReference type="EMBL" id="TPE52306.1"/>
    </source>
</evidence>
<name>A0A501X0J7_9GAMM</name>
<keyword evidence="11" id="KW-1185">Reference proteome</keyword>
<proteinExistence type="predicted"/>
<dbReference type="InterPro" id="IPR036909">
    <property type="entry name" value="Cyt_c-like_dom_sf"/>
</dbReference>
<protein>
    <submittedName>
        <fullName evidence="10">C-type cytochrome</fullName>
    </submittedName>
</protein>
<dbReference type="InterPro" id="IPR051395">
    <property type="entry name" value="Cytochrome_c_Peroxidase/MauG"/>
</dbReference>
<dbReference type="EMBL" id="VFRR01000012">
    <property type="protein sequence ID" value="TPE52306.1"/>
    <property type="molecule type" value="Genomic_DNA"/>
</dbReference>
<keyword evidence="3 7" id="KW-0479">Metal-binding</keyword>
<dbReference type="GO" id="GO:0030313">
    <property type="term" value="C:cell envelope"/>
    <property type="evidence" value="ECO:0007669"/>
    <property type="project" value="UniProtKB-SubCell"/>
</dbReference>
<evidence type="ECO:0000256" key="5">
    <source>
        <dbReference type="ARBA" id="ARBA00023002"/>
    </source>
</evidence>
<feature type="domain" description="Cytochrome c" evidence="9">
    <location>
        <begin position="41"/>
        <end position="169"/>
    </location>
</feature>
<comment type="subcellular location">
    <subcellularLocation>
        <location evidence="1">Cell envelope</location>
    </subcellularLocation>
</comment>